<gene>
    <name evidence="1" type="ORF">ADUPG1_001851</name>
</gene>
<evidence type="ECO:0000313" key="1">
    <source>
        <dbReference type="EMBL" id="GKT31109.1"/>
    </source>
</evidence>
<evidence type="ECO:0000313" key="2">
    <source>
        <dbReference type="Proteomes" id="UP001057375"/>
    </source>
</evidence>
<proteinExistence type="predicted"/>
<name>A0ABQ5KII0_9EUKA</name>
<sequence>MVGLYIHDTNYAISTLPLCRSESDGDYWTFIKSVFPVHDAEATNKARHYIANSCPLNASPGDTPYSCDPETESECPSIVLNEVYKSADEVNEKQCAFIAKEGADGECFTVHDDSIRQYLKAYCLSESDVEANGIISVGTMRSDLTCSSLSLSAIVSDASSSISTLDELTTLQGLEYGTLLTSLTVDG</sequence>
<dbReference type="Proteomes" id="UP001057375">
    <property type="component" value="Unassembled WGS sequence"/>
</dbReference>
<comment type="caution">
    <text evidence="1">The sequence shown here is derived from an EMBL/GenBank/DDBJ whole genome shotgun (WGS) entry which is preliminary data.</text>
</comment>
<accession>A0ABQ5KII0</accession>
<protein>
    <submittedName>
        <fullName evidence="1">Uncharacterized protein</fullName>
    </submittedName>
</protein>
<feature type="non-terminal residue" evidence="1">
    <location>
        <position position="187"/>
    </location>
</feature>
<dbReference type="EMBL" id="BQXS01001829">
    <property type="protein sequence ID" value="GKT31109.1"/>
    <property type="molecule type" value="Genomic_DNA"/>
</dbReference>
<keyword evidence="2" id="KW-1185">Reference proteome</keyword>
<organism evidence="1 2">
    <name type="scientific">Aduncisulcus paluster</name>
    <dbReference type="NCBI Taxonomy" id="2918883"/>
    <lineage>
        <taxon>Eukaryota</taxon>
        <taxon>Metamonada</taxon>
        <taxon>Carpediemonas-like organisms</taxon>
        <taxon>Aduncisulcus</taxon>
    </lineage>
</organism>
<reference evidence="1" key="1">
    <citation type="submission" date="2022-03" db="EMBL/GenBank/DDBJ databases">
        <title>Draft genome sequence of Aduncisulcus paluster, a free-living microaerophilic Fornicata.</title>
        <authorList>
            <person name="Yuyama I."/>
            <person name="Kume K."/>
            <person name="Tamura T."/>
            <person name="Inagaki Y."/>
            <person name="Hashimoto T."/>
        </authorList>
    </citation>
    <scope>NUCLEOTIDE SEQUENCE</scope>
    <source>
        <strain evidence="1">NY0171</strain>
    </source>
</reference>